<sequence length="186" mass="20104">MVAGGSDPDEALLTGVGRGDPAAVRQLLDRRLPRVLALARRMLNDAGEAEDVAQETFLRAWKQARSWRPGAAKFDTWLHRVALNLCYDRLRRRREVVTAEPPEQVDTGPAPDAGLIGADLSRQVEAALAALPARQREAIVLCHHQGLGNIEAAALMSITVEALEGLLGRGRRALRTALADLAAPRA</sequence>
<keyword evidence="10" id="KW-1185">Reference proteome</keyword>
<dbReference type="InterPro" id="IPR000838">
    <property type="entry name" value="RNA_pol_sigma70_ECF_CS"/>
</dbReference>
<keyword evidence="3 6" id="KW-0731">Sigma factor</keyword>
<comment type="similarity">
    <text evidence="1 6">Belongs to the sigma-70 factor family. ECF subfamily.</text>
</comment>
<name>A0A0P0NX05_9CAUL</name>
<dbReference type="InterPro" id="IPR013249">
    <property type="entry name" value="RNA_pol_sigma70_r4_t2"/>
</dbReference>
<protein>
    <recommendedName>
        <fullName evidence="6">RNA polymerase sigma factor</fullName>
    </recommendedName>
</protein>
<gene>
    <name evidence="9" type="ORF">AQ619_04080</name>
</gene>
<dbReference type="Proteomes" id="UP000056905">
    <property type="component" value="Chromosome"/>
</dbReference>
<dbReference type="OrthoDB" id="9780326at2"/>
<feature type="domain" description="RNA polymerase sigma-70 region 2" evidence="7">
    <location>
        <begin position="28"/>
        <end position="94"/>
    </location>
</feature>
<dbReference type="GO" id="GO:0016987">
    <property type="term" value="F:sigma factor activity"/>
    <property type="evidence" value="ECO:0007669"/>
    <property type="project" value="UniProtKB-KW"/>
</dbReference>
<feature type="domain" description="RNA polymerase sigma factor 70 region 4 type 2" evidence="8">
    <location>
        <begin position="122"/>
        <end position="174"/>
    </location>
</feature>
<dbReference type="eggNOG" id="COG1595">
    <property type="taxonomic scope" value="Bacteria"/>
</dbReference>
<dbReference type="AlphaFoldDB" id="A0A0P0NX05"/>
<dbReference type="InterPro" id="IPR013325">
    <property type="entry name" value="RNA_pol_sigma_r2"/>
</dbReference>
<evidence type="ECO:0000256" key="5">
    <source>
        <dbReference type="ARBA" id="ARBA00023163"/>
    </source>
</evidence>
<dbReference type="InterPro" id="IPR014284">
    <property type="entry name" value="RNA_pol_sigma-70_dom"/>
</dbReference>
<proteinExistence type="inferred from homology"/>
<evidence type="ECO:0000313" key="10">
    <source>
        <dbReference type="Proteomes" id="UP000056905"/>
    </source>
</evidence>
<dbReference type="InterPro" id="IPR007627">
    <property type="entry name" value="RNA_pol_sigma70_r2"/>
</dbReference>
<dbReference type="Gene3D" id="1.10.1740.10">
    <property type="match status" value="1"/>
</dbReference>
<dbReference type="InterPro" id="IPR013324">
    <property type="entry name" value="RNA_pol_sigma_r3/r4-like"/>
</dbReference>
<dbReference type="NCBIfam" id="NF004113">
    <property type="entry name" value="PRK05602.1"/>
    <property type="match status" value="1"/>
</dbReference>
<evidence type="ECO:0000259" key="8">
    <source>
        <dbReference type="Pfam" id="PF08281"/>
    </source>
</evidence>
<evidence type="ECO:0000256" key="2">
    <source>
        <dbReference type="ARBA" id="ARBA00023015"/>
    </source>
</evidence>
<evidence type="ECO:0000313" key="9">
    <source>
        <dbReference type="EMBL" id="ALL12600.1"/>
    </source>
</evidence>
<dbReference type="EMBL" id="CP013002">
    <property type="protein sequence ID" value="ALL12600.1"/>
    <property type="molecule type" value="Genomic_DNA"/>
</dbReference>
<keyword evidence="4 6" id="KW-0238">DNA-binding</keyword>
<dbReference type="SUPFAM" id="SSF88659">
    <property type="entry name" value="Sigma3 and sigma4 domains of RNA polymerase sigma factors"/>
    <property type="match status" value="1"/>
</dbReference>
<dbReference type="Pfam" id="PF04542">
    <property type="entry name" value="Sigma70_r2"/>
    <property type="match status" value="1"/>
</dbReference>
<dbReference type="RefSeq" id="WP_062144632.1">
    <property type="nucleotide sequence ID" value="NZ_CP013002.1"/>
</dbReference>
<dbReference type="STRING" id="69395.AQ619_04080"/>
<dbReference type="PANTHER" id="PTHR43133:SF8">
    <property type="entry name" value="RNA POLYMERASE SIGMA FACTOR HI_1459-RELATED"/>
    <property type="match status" value="1"/>
</dbReference>
<dbReference type="InterPro" id="IPR039425">
    <property type="entry name" value="RNA_pol_sigma-70-like"/>
</dbReference>
<dbReference type="PANTHER" id="PTHR43133">
    <property type="entry name" value="RNA POLYMERASE ECF-TYPE SIGMA FACTO"/>
    <property type="match status" value="1"/>
</dbReference>
<keyword evidence="5 6" id="KW-0804">Transcription</keyword>
<dbReference type="PROSITE" id="PS01063">
    <property type="entry name" value="SIGMA70_ECF"/>
    <property type="match status" value="1"/>
</dbReference>
<evidence type="ECO:0000256" key="6">
    <source>
        <dbReference type="RuleBase" id="RU000716"/>
    </source>
</evidence>
<dbReference type="InterPro" id="IPR036388">
    <property type="entry name" value="WH-like_DNA-bd_sf"/>
</dbReference>
<evidence type="ECO:0000256" key="4">
    <source>
        <dbReference type="ARBA" id="ARBA00023125"/>
    </source>
</evidence>
<accession>A0A0P0NX05</accession>
<dbReference type="NCBIfam" id="TIGR02937">
    <property type="entry name" value="sigma70-ECF"/>
    <property type="match status" value="1"/>
</dbReference>
<dbReference type="Gene3D" id="1.10.10.10">
    <property type="entry name" value="Winged helix-like DNA-binding domain superfamily/Winged helix DNA-binding domain"/>
    <property type="match status" value="1"/>
</dbReference>
<keyword evidence="2 6" id="KW-0805">Transcription regulation</keyword>
<evidence type="ECO:0000256" key="1">
    <source>
        <dbReference type="ARBA" id="ARBA00010641"/>
    </source>
</evidence>
<organism evidence="9 10">
    <name type="scientific">Caulobacter henricii</name>
    <dbReference type="NCBI Taxonomy" id="69395"/>
    <lineage>
        <taxon>Bacteria</taxon>
        <taxon>Pseudomonadati</taxon>
        <taxon>Pseudomonadota</taxon>
        <taxon>Alphaproteobacteria</taxon>
        <taxon>Caulobacterales</taxon>
        <taxon>Caulobacteraceae</taxon>
        <taxon>Caulobacter</taxon>
    </lineage>
</organism>
<reference evidence="9 10" key="1">
    <citation type="submission" date="2015-10" db="EMBL/GenBank/DDBJ databases">
        <title>Conservation of the essential genome among Caulobacter and Brevundimonas species.</title>
        <authorList>
            <person name="Scott D."/>
            <person name="Ely B."/>
        </authorList>
    </citation>
    <scope>NUCLEOTIDE SEQUENCE [LARGE SCALE GENOMIC DNA]</scope>
    <source>
        <strain evidence="9 10">CB4</strain>
    </source>
</reference>
<dbReference type="KEGG" id="chq:AQ619_04080"/>
<dbReference type="GO" id="GO:0006352">
    <property type="term" value="P:DNA-templated transcription initiation"/>
    <property type="evidence" value="ECO:0007669"/>
    <property type="project" value="InterPro"/>
</dbReference>
<evidence type="ECO:0000256" key="3">
    <source>
        <dbReference type="ARBA" id="ARBA00023082"/>
    </source>
</evidence>
<evidence type="ECO:0000259" key="7">
    <source>
        <dbReference type="Pfam" id="PF04542"/>
    </source>
</evidence>
<dbReference type="GO" id="GO:0003677">
    <property type="term" value="F:DNA binding"/>
    <property type="evidence" value="ECO:0007669"/>
    <property type="project" value="UniProtKB-KW"/>
</dbReference>
<dbReference type="SUPFAM" id="SSF88946">
    <property type="entry name" value="Sigma2 domain of RNA polymerase sigma factors"/>
    <property type="match status" value="1"/>
</dbReference>
<dbReference type="Pfam" id="PF08281">
    <property type="entry name" value="Sigma70_r4_2"/>
    <property type="match status" value="1"/>
</dbReference>